<dbReference type="InterPro" id="IPR027370">
    <property type="entry name" value="Znf-RING_euk"/>
</dbReference>
<accession>A0AAW0H362</accession>
<dbReference type="PANTHER" id="PTHR24103">
    <property type="entry name" value="E3 UBIQUITIN-PROTEIN LIGASE TRIM"/>
    <property type="match status" value="1"/>
</dbReference>
<evidence type="ECO:0000259" key="10">
    <source>
        <dbReference type="PROSITE" id="PS50119"/>
    </source>
</evidence>
<sequence>MASTVPMNGEKEAICPVCQELLKEPVSLGCGHNACQACITTNKKNAVINPRGRSNCPVCGTRFSFENLQVNQHLANVVERLREGKLNLDVGEKRDLCIHHGEKLLLFCKEDRKIICWVCERSQEHRGHHTFLREEAVKECQENLQNALRRLRKEQEKAEKLEADIEEDRISWKAGDAWALIFCQIQTERQRIQTGFDQLRRILDEEEQRELKKLGKEEQLILASLAEAEAELAYQSQVVQELISDLELRCRWPAAELLQDMSGTLK</sequence>
<dbReference type="SMART" id="SM00184">
    <property type="entry name" value="RING"/>
    <property type="match status" value="1"/>
</dbReference>
<dbReference type="SUPFAM" id="SSF57850">
    <property type="entry name" value="RING/U-box"/>
    <property type="match status" value="1"/>
</dbReference>
<evidence type="ECO:0000256" key="7">
    <source>
        <dbReference type="PROSITE-ProRule" id="PRU00024"/>
    </source>
</evidence>
<dbReference type="InterPro" id="IPR000315">
    <property type="entry name" value="Znf_B-box"/>
</dbReference>
<dbReference type="AlphaFoldDB" id="A0AAW0H362"/>
<evidence type="ECO:0000256" key="8">
    <source>
        <dbReference type="SAM" id="Coils"/>
    </source>
</evidence>
<evidence type="ECO:0000259" key="9">
    <source>
        <dbReference type="PROSITE" id="PS50089"/>
    </source>
</evidence>
<proteinExistence type="predicted"/>
<name>A0AAW0H362_MYOGA</name>
<dbReference type="SUPFAM" id="SSF57845">
    <property type="entry name" value="B-box zinc-binding domain"/>
    <property type="match status" value="1"/>
</dbReference>
<evidence type="ECO:0000256" key="4">
    <source>
        <dbReference type="ARBA" id="ARBA00022771"/>
    </source>
</evidence>
<dbReference type="SMART" id="SM00336">
    <property type="entry name" value="BBOX"/>
    <property type="match status" value="1"/>
</dbReference>
<keyword evidence="4 7" id="KW-0863">Zinc-finger</keyword>
<evidence type="ECO:0000256" key="2">
    <source>
        <dbReference type="ARBA" id="ARBA00022490"/>
    </source>
</evidence>
<evidence type="ECO:0000256" key="3">
    <source>
        <dbReference type="ARBA" id="ARBA00022723"/>
    </source>
</evidence>
<dbReference type="Pfam" id="PF00643">
    <property type="entry name" value="zf-B_box"/>
    <property type="match status" value="1"/>
</dbReference>
<dbReference type="CDD" id="cd19761">
    <property type="entry name" value="Bbox2_TRIM5-like"/>
    <property type="match status" value="1"/>
</dbReference>
<dbReference type="Proteomes" id="UP001488838">
    <property type="component" value="Unassembled WGS sequence"/>
</dbReference>
<dbReference type="InterPro" id="IPR013083">
    <property type="entry name" value="Znf_RING/FYVE/PHD"/>
</dbReference>
<organism evidence="11 12">
    <name type="scientific">Myodes glareolus</name>
    <name type="common">Bank vole</name>
    <name type="synonym">Clethrionomys glareolus</name>
    <dbReference type="NCBI Taxonomy" id="447135"/>
    <lineage>
        <taxon>Eukaryota</taxon>
        <taxon>Metazoa</taxon>
        <taxon>Chordata</taxon>
        <taxon>Craniata</taxon>
        <taxon>Vertebrata</taxon>
        <taxon>Euteleostomi</taxon>
        <taxon>Mammalia</taxon>
        <taxon>Eutheria</taxon>
        <taxon>Euarchontoglires</taxon>
        <taxon>Glires</taxon>
        <taxon>Rodentia</taxon>
        <taxon>Myomorpha</taxon>
        <taxon>Muroidea</taxon>
        <taxon>Cricetidae</taxon>
        <taxon>Arvicolinae</taxon>
        <taxon>Myodes</taxon>
    </lineage>
</organism>
<keyword evidence="3" id="KW-0479">Metal-binding</keyword>
<dbReference type="PROSITE" id="PS50119">
    <property type="entry name" value="ZF_BBOX"/>
    <property type="match status" value="1"/>
</dbReference>
<keyword evidence="2" id="KW-0963">Cytoplasm</keyword>
<gene>
    <name evidence="11" type="ORF">U0070_011561</name>
</gene>
<dbReference type="Gene3D" id="3.30.160.60">
    <property type="entry name" value="Classic Zinc Finger"/>
    <property type="match status" value="1"/>
</dbReference>
<evidence type="ECO:0000256" key="6">
    <source>
        <dbReference type="ARBA" id="ARBA00023054"/>
    </source>
</evidence>
<comment type="subcellular location">
    <subcellularLocation>
        <location evidence="1">Cytoplasm</location>
    </subcellularLocation>
</comment>
<keyword evidence="5" id="KW-0862">Zinc</keyword>
<dbReference type="Gene3D" id="3.30.40.10">
    <property type="entry name" value="Zinc/RING finger domain, C3HC4 (zinc finger)"/>
    <property type="match status" value="1"/>
</dbReference>
<protein>
    <submittedName>
        <fullName evidence="11">Uncharacterized protein</fullName>
    </submittedName>
</protein>
<comment type="caution">
    <text evidence="11">The sequence shown here is derived from an EMBL/GenBank/DDBJ whole genome shotgun (WGS) entry which is preliminary data.</text>
</comment>
<keyword evidence="6 8" id="KW-0175">Coiled coil</keyword>
<dbReference type="Pfam" id="PF13445">
    <property type="entry name" value="zf-RING_UBOX"/>
    <property type="match status" value="1"/>
</dbReference>
<dbReference type="InterPro" id="IPR001841">
    <property type="entry name" value="Znf_RING"/>
</dbReference>
<dbReference type="GO" id="GO:0005737">
    <property type="term" value="C:cytoplasm"/>
    <property type="evidence" value="ECO:0007669"/>
    <property type="project" value="UniProtKB-SubCell"/>
</dbReference>
<feature type="domain" description="B box-type" evidence="10">
    <location>
        <begin position="92"/>
        <end position="139"/>
    </location>
</feature>
<evidence type="ECO:0000256" key="1">
    <source>
        <dbReference type="ARBA" id="ARBA00004496"/>
    </source>
</evidence>
<dbReference type="EMBL" id="JBBHLL010001345">
    <property type="protein sequence ID" value="KAK7796200.1"/>
    <property type="molecule type" value="Genomic_DNA"/>
</dbReference>
<feature type="domain" description="RING-type" evidence="9">
    <location>
        <begin position="15"/>
        <end position="59"/>
    </location>
</feature>
<evidence type="ECO:0000313" key="11">
    <source>
        <dbReference type="EMBL" id="KAK7796200.1"/>
    </source>
</evidence>
<keyword evidence="12" id="KW-1185">Reference proteome</keyword>
<reference evidence="11 12" key="1">
    <citation type="journal article" date="2023" name="bioRxiv">
        <title>Conserved and derived expression patterns and positive selection on dental genes reveal complex evolutionary context of ever-growing rodent molars.</title>
        <authorList>
            <person name="Calamari Z.T."/>
            <person name="Song A."/>
            <person name="Cohen E."/>
            <person name="Akter M."/>
            <person name="Roy R.D."/>
            <person name="Hallikas O."/>
            <person name="Christensen M.M."/>
            <person name="Li P."/>
            <person name="Marangoni P."/>
            <person name="Jernvall J."/>
            <person name="Klein O.D."/>
        </authorList>
    </citation>
    <scope>NUCLEOTIDE SEQUENCE [LARGE SCALE GENOMIC DNA]</scope>
    <source>
        <strain evidence="11">V071</strain>
    </source>
</reference>
<dbReference type="GO" id="GO:0008270">
    <property type="term" value="F:zinc ion binding"/>
    <property type="evidence" value="ECO:0007669"/>
    <property type="project" value="UniProtKB-KW"/>
</dbReference>
<feature type="coiled-coil region" evidence="8">
    <location>
        <begin position="134"/>
        <end position="171"/>
    </location>
</feature>
<dbReference type="FunFam" id="3.30.160.60:FF:000386">
    <property type="entry name" value="Tripartite motif-containing 5 (Predicted)"/>
    <property type="match status" value="1"/>
</dbReference>
<dbReference type="InterPro" id="IPR050143">
    <property type="entry name" value="TRIM/RBCC"/>
</dbReference>
<evidence type="ECO:0000256" key="5">
    <source>
        <dbReference type="ARBA" id="ARBA00022833"/>
    </source>
</evidence>
<evidence type="ECO:0000313" key="12">
    <source>
        <dbReference type="Proteomes" id="UP001488838"/>
    </source>
</evidence>
<dbReference type="PROSITE" id="PS50089">
    <property type="entry name" value="ZF_RING_2"/>
    <property type="match status" value="1"/>
</dbReference>